<keyword evidence="5" id="KW-1003">Cell membrane</keyword>
<feature type="transmembrane region" description="Helical" evidence="13">
    <location>
        <begin position="49"/>
        <end position="74"/>
    </location>
</feature>
<evidence type="ECO:0000256" key="13">
    <source>
        <dbReference type="RuleBase" id="RU362101"/>
    </source>
</evidence>
<keyword evidence="4 13" id="KW-0813">Transport</keyword>
<feature type="transmembrane region" description="Helical" evidence="13">
    <location>
        <begin position="153"/>
        <end position="176"/>
    </location>
</feature>
<accession>A0ABW5DMD3</accession>
<keyword evidence="9" id="KW-0406">Ion transport</keyword>
<organism evidence="15 16">
    <name type="scientific">Lacibacterium aquatile</name>
    <dbReference type="NCBI Taxonomy" id="1168082"/>
    <lineage>
        <taxon>Bacteria</taxon>
        <taxon>Pseudomonadati</taxon>
        <taxon>Pseudomonadota</taxon>
        <taxon>Alphaproteobacteria</taxon>
        <taxon>Rhodospirillales</taxon>
        <taxon>Rhodospirillaceae</taxon>
    </lineage>
</organism>
<evidence type="ECO:0000256" key="11">
    <source>
        <dbReference type="ARBA" id="ARBA00023136"/>
    </source>
</evidence>
<evidence type="ECO:0000256" key="2">
    <source>
        <dbReference type="ARBA" id="ARBA00004651"/>
    </source>
</evidence>
<evidence type="ECO:0000256" key="9">
    <source>
        <dbReference type="ARBA" id="ARBA00023065"/>
    </source>
</evidence>
<feature type="transmembrane region" description="Helical" evidence="13">
    <location>
        <begin position="188"/>
        <end position="208"/>
    </location>
</feature>
<keyword evidence="16" id="KW-1185">Reference proteome</keyword>
<dbReference type="InterPro" id="IPR011541">
    <property type="entry name" value="Ni/Co_transpt_high_affinity"/>
</dbReference>
<sequence>MTQTLLATPAWAYLPMAVLLGILHALEPGHAKSLMAGYIVAIHGRVRDAVTLGVSAAISHTLIVWVLAALGLYLSNHAILETARPYLSTIAGVAALIIAGWMLWSTHKGGGHGHSHNHGHSHDHEHGHEHGSSCGHDHSPPPAGGPRPSLGQIAFVGLTGGLMPCPAAVAVLILCLNIKQVSLGFTMVLAFSLGLALTLVGVGVLAAVGLSKLAGEGRMSGFMKRLPTISALVIGASGVYTLIHGLL</sequence>
<keyword evidence="10" id="KW-0921">Nickel transport</keyword>
<protein>
    <recommendedName>
        <fullName evidence="13">Nickel/cobalt efflux system</fullName>
    </recommendedName>
</protein>
<evidence type="ECO:0000256" key="10">
    <source>
        <dbReference type="ARBA" id="ARBA00023112"/>
    </source>
</evidence>
<evidence type="ECO:0000256" key="8">
    <source>
        <dbReference type="ARBA" id="ARBA00022989"/>
    </source>
</evidence>
<dbReference type="InterPro" id="IPR051224">
    <property type="entry name" value="NiCoT_RcnA"/>
</dbReference>
<dbReference type="Pfam" id="PF03824">
    <property type="entry name" value="NicO"/>
    <property type="match status" value="1"/>
</dbReference>
<evidence type="ECO:0000256" key="1">
    <source>
        <dbReference type="ARBA" id="ARBA00002510"/>
    </source>
</evidence>
<evidence type="ECO:0000256" key="4">
    <source>
        <dbReference type="ARBA" id="ARBA00022448"/>
    </source>
</evidence>
<evidence type="ECO:0000313" key="16">
    <source>
        <dbReference type="Proteomes" id="UP001597295"/>
    </source>
</evidence>
<comment type="caution">
    <text evidence="15">The sequence shown here is derived from an EMBL/GenBank/DDBJ whole genome shotgun (WGS) entry which is preliminary data.</text>
</comment>
<keyword evidence="11 13" id="KW-0472">Membrane</keyword>
<evidence type="ECO:0000256" key="14">
    <source>
        <dbReference type="SAM" id="MobiDB-lite"/>
    </source>
</evidence>
<reference evidence="16" key="1">
    <citation type="journal article" date="2019" name="Int. J. Syst. Evol. Microbiol.">
        <title>The Global Catalogue of Microorganisms (GCM) 10K type strain sequencing project: providing services to taxonomists for standard genome sequencing and annotation.</title>
        <authorList>
            <consortium name="The Broad Institute Genomics Platform"/>
            <consortium name="The Broad Institute Genome Sequencing Center for Infectious Disease"/>
            <person name="Wu L."/>
            <person name="Ma J."/>
        </authorList>
    </citation>
    <scope>NUCLEOTIDE SEQUENCE [LARGE SCALE GENOMIC DNA]</scope>
    <source>
        <strain evidence="16">CGMCC 1.19062</strain>
    </source>
</reference>
<dbReference type="RefSeq" id="WP_379875230.1">
    <property type="nucleotide sequence ID" value="NZ_JBHUIP010000003.1"/>
</dbReference>
<keyword evidence="7 13" id="KW-0812">Transmembrane</keyword>
<evidence type="ECO:0000256" key="7">
    <source>
        <dbReference type="ARBA" id="ARBA00022692"/>
    </source>
</evidence>
<comment type="similarity">
    <text evidence="13">Belongs to the NiCoT transporter (TC 2.A.52) family.</text>
</comment>
<evidence type="ECO:0000256" key="12">
    <source>
        <dbReference type="ARBA" id="ARBA00023285"/>
    </source>
</evidence>
<feature type="transmembrane region" description="Helical" evidence="13">
    <location>
        <begin position="228"/>
        <end position="246"/>
    </location>
</feature>
<dbReference type="PANTHER" id="PTHR40659:SF1">
    <property type="entry name" value="NICKEL_COBALT EFFLUX SYSTEM RCNA"/>
    <property type="match status" value="1"/>
</dbReference>
<keyword evidence="12" id="KW-0170">Cobalt</keyword>
<feature type="region of interest" description="Disordered" evidence="14">
    <location>
        <begin position="112"/>
        <end position="144"/>
    </location>
</feature>
<keyword evidence="8 13" id="KW-1133">Transmembrane helix</keyword>
<evidence type="ECO:0000256" key="3">
    <source>
        <dbReference type="ARBA" id="ARBA00022426"/>
    </source>
</evidence>
<dbReference type="PANTHER" id="PTHR40659">
    <property type="entry name" value="NICKEL/COBALT EFFLUX SYSTEM RCNA"/>
    <property type="match status" value="1"/>
</dbReference>
<keyword evidence="6" id="KW-0533">Nickel</keyword>
<evidence type="ECO:0000256" key="5">
    <source>
        <dbReference type="ARBA" id="ARBA00022475"/>
    </source>
</evidence>
<dbReference type="Proteomes" id="UP001597295">
    <property type="component" value="Unassembled WGS sequence"/>
</dbReference>
<name>A0ABW5DMD3_9PROT</name>
<feature type="compositionally biased region" description="Basic and acidic residues" evidence="14">
    <location>
        <begin position="120"/>
        <end position="139"/>
    </location>
</feature>
<proteinExistence type="inferred from homology"/>
<keyword evidence="3" id="KW-0171">Cobalt transport</keyword>
<comment type="subcellular location">
    <subcellularLocation>
        <location evidence="2 13">Cell membrane</location>
        <topology evidence="2 13">Multi-pass membrane protein</topology>
    </subcellularLocation>
</comment>
<gene>
    <name evidence="15" type="ORF">ACFSM5_05340</name>
</gene>
<evidence type="ECO:0000313" key="15">
    <source>
        <dbReference type="EMBL" id="MFD2262303.1"/>
    </source>
</evidence>
<comment type="function">
    <text evidence="1">Efflux system for nickel and cobalt.</text>
</comment>
<feature type="transmembrane region" description="Helical" evidence="13">
    <location>
        <begin position="86"/>
        <end position="104"/>
    </location>
</feature>
<evidence type="ECO:0000256" key="6">
    <source>
        <dbReference type="ARBA" id="ARBA00022596"/>
    </source>
</evidence>
<dbReference type="EMBL" id="JBHUIP010000003">
    <property type="protein sequence ID" value="MFD2262303.1"/>
    <property type="molecule type" value="Genomic_DNA"/>
</dbReference>